<dbReference type="GO" id="GO:0016592">
    <property type="term" value="C:mediator complex"/>
    <property type="evidence" value="ECO:0007669"/>
    <property type="project" value="InterPro"/>
</dbReference>
<evidence type="ECO:0000313" key="11">
    <source>
        <dbReference type="Proteomes" id="UP001219355"/>
    </source>
</evidence>
<feature type="compositionally biased region" description="Acidic residues" evidence="9">
    <location>
        <begin position="96"/>
        <end position="110"/>
    </location>
</feature>
<keyword evidence="4 8" id="KW-0805">Transcription regulation</keyword>
<dbReference type="GO" id="GO:0006357">
    <property type="term" value="P:regulation of transcription by RNA polymerase II"/>
    <property type="evidence" value="ECO:0007669"/>
    <property type="project" value="InterPro"/>
</dbReference>
<dbReference type="AlphaFoldDB" id="A0AAF0DNC6"/>
<comment type="similarity">
    <text evidence="2 8">Belongs to the Mediator complex subunit 4 family.</text>
</comment>
<dbReference type="Pfam" id="PF10018">
    <property type="entry name" value="Med4"/>
    <property type="match status" value="1"/>
</dbReference>
<keyword evidence="6 8" id="KW-0539">Nucleus</keyword>
<keyword evidence="8" id="KW-0010">Activator</keyword>
<comment type="subcellular location">
    <subcellularLocation>
        <location evidence="1 8">Nucleus</location>
    </subcellularLocation>
</comment>
<feature type="region of interest" description="Disordered" evidence="9">
    <location>
        <begin position="169"/>
        <end position="214"/>
    </location>
</feature>
<evidence type="ECO:0000256" key="1">
    <source>
        <dbReference type="ARBA" id="ARBA00004123"/>
    </source>
</evidence>
<evidence type="ECO:0000256" key="5">
    <source>
        <dbReference type="ARBA" id="ARBA00023163"/>
    </source>
</evidence>
<feature type="region of interest" description="Disordered" evidence="9">
    <location>
        <begin position="88"/>
        <end position="148"/>
    </location>
</feature>
<organism evidence="10 11">
    <name type="scientific">Emydomyces testavorans</name>
    <dbReference type="NCBI Taxonomy" id="2070801"/>
    <lineage>
        <taxon>Eukaryota</taxon>
        <taxon>Fungi</taxon>
        <taxon>Dikarya</taxon>
        <taxon>Ascomycota</taxon>
        <taxon>Pezizomycotina</taxon>
        <taxon>Eurotiomycetes</taxon>
        <taxon>Eurotiomycetidae</taxon>
        <taxon>Onygenales</taxon>
        <taxon>Nannizziopsiaceae</taxon>
        <taxon>Emydomyces</taxon>
    </lineage>
</organism>
<proteinExistence type="inferred from homology"/>
<evidence type="ECO:0000256" key="8">
    <source>
        <dbReference type="RuleBase" id="RU364141"/>
    </source>
</evidence>
<dbReference type="InterPro" id="IPR019258">
    <property type="entry name" value="Mediator_Med4"/>
</dbReference>
<dbReference type="PANTHER" id="PTHR13208">
    <property type="entry name" value="MEDIATOR OF RNA POLYMERASE II TRANSCRIPTION SUBUNIT 4"/>
    <property type="match status" value="1"/>
</dbReference>
<keyword evidence="5 8" id="KW-0804">Transcription</keyword>
<evidence type="ECO:0000256" key="7">
    <source>
        <dbReference type="ARBA" id="ARBA00031257"/>
    </source>
</evidence>
<dbReference type="EMBL" id="CP120631">
    <property type="protein sequence ID" value="WEW62019.1"/>
    <property type="molecule type" value="Genomic_DNA"/>
</dbReference>
<keyword evidence="11" id="KW-1185">Reference proteome</keyword>
<comment type="subunit">
    <text evidence="8">Component of the Mediator complex.</text>
</comment>
<evidence type="ECO:0000256" key="4">
    <source>
        <dbReference type="ARBA" id="ARBA00023015"/>
    </source>
</evidence>
<evidence type="ECO:0000256" key="6">
    <source>
        <dbReference type="ARBA" id="ARBA00023242"/>
    </source>
</evidence>
<dbReference type="GO" id="GO:0003712">
    <property type="term" value="F:transcription coregulator activity"/>
    <property type="evidence" value="ECO:0007669"/>
    <property type="project" value="InterPro"/>
</dbReference>
<comment type="function">
    <text evidence="8">Component of the Mediator complex, a coactivator involved in the regulated transcription of nearly all RNA polymerase II-dependent genes. Mediator functions as a bridge to convey information from gene-specific regulatory proteins to the basal RNA polymerase II transcription machinery. Mediator is recruited to promoters by direct interactions with regulatory proteins and serves as a scaffold for the assembly of a functional preinitiation complex with RNA polymerase II and the general transcription factors.</text>
</comment>
<dbReference type="GO" id="GO:0070847">
    <property type="term" value="C:core mediator complex"/>
    <property type="evidence" value="ECO:0007669"/>
    <property type="project" value="TreeGrafter"/>
</dbReference>
<evidence type="ECO:0000256" key="2">
    <source>
        <dbReference type="ARBA" id="ARBA00009626"/>
    </source>
</evidence>
<dbReference type="Proteomes" id="UP001219355">
    <property type="component" value="Chromosome 5"/>
</dbReference>
<dbReference type="PANTHER" id="PTHR13208:SF2">
    <property type="entry name" value="MEDIATOR OF RNA POLYMERASE II TRANSCRIPTION SUBUNIT 4"/>
    <property type="match status" value="1"/>
</dbReference>
<reference evidence="10" key="1">
    <citation type="submission" date="2023-03" db="EMBL/GenBank/DDBJ databases">
        <title>Emydomyces testavorans Genome Sequence.</title>
        <authorList>
            <person name="Hoyer L."/>
        </authorList>
    </citation>
    <scope>NUCLEOTIDE SEQUENCE</scope>
    <source>
        <strain evidence="10">16-2883</strain>
    </source>
</reference>
<name>A0AAF0DNC6_9EURO</name>
<gene>
    <name evidence="8" type="primary">MED4</name>
    <name evidence="10" type="ORF">PRK78_007519</name>
</gene>
<evidence type="ECO:0000256" key="3">
    <source>
        <dbReference type="ARBA" id="ARBA00020629"/>
    </source>
</evidence>
<accession>A0AAF0DNC6</accession>
<evidence type="ECO:0000256" key="9">
    <source>
        <dbReference type="SAM" id="MobiDB-lite"/>
    </source>
</evidence>
<protein>
    <recommendedName>
        <fullName evidence="3 8">Mediator of RNA polymerase II transcription subunit 4</fullName>
    </recommendedName>
    <alternativeName>
        <fullName evidence="7 8">Mediator complex subunit 4</fullName>
    </alternativeName>
</protein>
<feature type="compositionally biased region" description="Basic and acidic residues" evidence="9">
    <location>
        <begin position="201"/>
        <end position="214"/>
    </location>
</feature>
<evidence type="ECO:0000313" key="10">
    <source>
        <dbReference type="EMBL" id="WEW62019.1"/>
    </source>
</evidence>
<feature type="compositionally biased region" description="Polar residues" evidence="9">
    <location>
        <begin position="169"/>
        <end position="178"/>
    </location>
</feature>
<sequence>MDSALYTPLSTIEQRLNALVTSITSSPTAANAPAAALALLEADDSLTSALETLRTHQANYAKILHLRAEAKSLEERIRNIVQEIGNMGGDISSLVDNDDDHDDDDDDENDSSSSSSSSSTEIKQPHDQDVQMDGTIPPQPPRRRRRKHEIDYHLLLDFARRISKYNTHAASAATSGTIPTKPRPSAQDEPRSPDHAQSQLHDPHKETPEHPQHHDTGVAAITKQSTSQLDASAHSIRQAWLLPYPNENKIRMGVMGKLQAAVAASGARCEERDIEREVERIMRAVEEMGSGKEGLGVPDKGEMHGDSEQATVRVDGKTGAGGVTGAVSGGGGVARPVAAAKGRLDLDLYDPDEDDIFAFYIVQLCNLHIPPMHLSGTRFTRTIFQTTRHTRQMAFAVIENYSVDTEILPRSAYNSVSTKFPMHWQSSAMPSFMERNKWPAAQSWHAWSLHGRR</sequence>